<name>A0A0A9B1T8_ARUDO</name>
<dbReference type="AlphaFoldDB" id="A0A0A9B1T8"/>
<organism evidence="1">
    <name type="scientific">Arundo donax</name>
    <name type="common">Giant reed</name>
    <name type="synonym">Donax arundinaceus</name>
    <dbReference type="NCBI Taxonomy" id="35708"/>
    <lineage>
        <taxon>Eukaryota</taxon>
        <taxon>Viridiplantae</taxon>
        <taxon>Streptophyta</taxon>
        <taxon>Embryophyta</taxon>
        <taxon>Tracheophyta</taxon>
        <taxon>Spermatophyta</taxon>
        <taxon>Magnoliopsida</taxon>
        <taxon>Liliopsida</taxon>
        <taxon>Poales</taxon>
        <taxon>Poaceae</taxon>
        <taxon>PACMAD clade</taxon>
        <taxon>Arundinoideae</taxon>
        <taxon>Arundineae</taxon>
        <taxon>Arundo</taxon>
    </lineage>
</organism>
<accession>A0A0A9B1T8</accession>
<dbReference type="EMBL" id="GBRH01239931">
    <property type="protein sequence ID" value="JAD57964.1"/>
    <property type="molecule type" value="Transcribed_RNA"/>
</dbReference>
<evidence type="ECO:0000313" key="1">
    <source>
        <dbReference type="EMBL" id="JAD57964.1"/>
    </source>
</evidence>
<reference evidence="1" key="2">
    <citation type="journal article" date="2015" name="Data Brief">
        <title>Shoot transcriptome of the giant reed, Arundo donax.</title>
        <authorList>
            <person name="Barrero R.A."/>
            <person name="Guerrero F.D."/>
            <person name="Moolhuijzen P."/>
            <person name="Goolsby J.A."/>
            <person name="Tidwell J."/>
            <person name="Bellgard S.E."/>
            <person name="Bellgard M.I."/>
        </authorList>
    </citation>
    <scope>NUCLEOTIDE SEQUENCE</scope>
    <source>
        <tissue evidence="1">Shoot tissue taken approximately 20 cm above the soil surface</tissue>
    </source>
</reference>
<reference evidence="1" key="1">
    <citation type="submission" date="2014-09" db="EMBL/GenBank/DDBJ databases">
        <authorList>
            <person name="Magalhaes I.L.F."/>
            <person name="Oliveira U."/>
            <person name="Santos F.R."/>
            <person name="Vidigal T.H.D.A."/>
            <person name="Brescovit A.D."/>
            <person name="Santos A.J."/>
        </authorList>
    </citation>
    <scope>NUCLEOTIDE SEQUENCE</scope>
    <source>
        <tissue evidence="1">Shoot tissue taken approximately 20 cm above the soil surface</tissue>
    </source>
</reference>
<sequence>MGKHLLVRSTSHVRPYRNESITIRCLCLLYKQ</sequence>
<proteinExistence type="predicted"/>
<protein>
    <submittedName>
        <fullName evidence="1">Uncharacterized protein</fullName>
    </submittedName>
</protein>